<dbReference type="GO" id="GO:0020037">
    <property type="term" value="F:heme binding"/>
    <property type="evidence" value="ECO:0007669"/>
    <property type="project" value="InterPro"/>
</dbReference>
<keyword evidence="4" id="KW-0408">Iron</keyword>
<dbReference type="SUPFAM" id="SSF48264">
    <property type="entry name" value="Cytochrome P450"/>
    <property type="match status" value="1"/>
</dbReference>
<dbReference type="HOGENOM" id="CLU_002329_0_1_1"/>
<evidence type="ECO:0000313" key="6">
    <source>
        <dbReference type="Proteomes" id="UP000027265"/>
    </source>
</evidence>
<organism evidence="5 6">
    <name type="scientific">Jaapia argillacea MUCL 33604</name>
    <dbReference type="NCBI Taxonomy" id="933084"/>
    <lineage>
        <taxon>Eukaryota</taxon>
        <taxon>Fungi</taxon>
        <taxon>Dikarya</taxon>
        <taxon>Basidiomycota</taxon>
        <taxon>Agaricomycotina</taxon>
        <taxon>Agaricomycetes</taxon>
        <taxon>Agaricomycetidae</taxon>
        <taxon>Jaapiales</taxon>
        <taxon>Jaapiaceae</taxon>
        <taxon>Jaapia</taxon>
    </lineage>
</organism>
<dbReference type="GO" id="GO:0005506">
    <property type="term" value="F:iron ion binding"/>
    <property type="evidence" value="ECO:0007669"/>
    <property type="project" value="InterPro"/>
</dbReference>
<dbReference type="Proteomes" id="UP000027265">
    <property type="component" value="Unassembled WGS sequence"/>
</dbReference>
<dbReference type="PANTHER" id="PTHR11903">
    <property type="entry name" value="PROSTAGLANDIN G/H SYNTHASE"/>
    <property type="match status" value="1"/>
</dbReference>
<dbReference type="GO" id="GO:0004497">
    <property type="term" value="F:monooxygenase activity"/>
    <property type="evidence" value="ECO:0007669"/>
    <property type="project" value="InterPro"/>
</dbReference>
<gene>
    <name evidence="5" type="ORF">JAAARDRAFT_530376</name>
</gene>
<accession>A0A067P9N0</accession>
<keyword evidence="3" id="KW-0560">Oxidoreductase</keyword>
<evidence type="ECO:0000256" key="3">
    <source>
        <dbReference type="ARBA" id="ARBA00023002"/>
    </source>
</evidence>
<reference evidence="6" key="1">
    <citation type="journal article" date="2014" name="Proc. Natl. Acad. Sci. U.S.A.">
        <title>Extensive sampling of basidiomycete genomes demonstrates inadequacy of the white-rot/brown-rot paradigm for wood decay fungi.</title>
        <authorList>
            <person name="Riley R."/>
            <person name="Salamov A.A."/>
            <person name="Brown D.W."/>
            <person name="Nagy L.G."/>
            <person name="Floudas D."/>
            <person name="Held B.W."/>
            <person name="Levasseur A."/>
            <person name="Lombard V."/>
            <person name="Morin E."/>
            <person name="Otillar R."/>
            <person name="Lindquist E.A."/>
            <person name="Sun H."/>
            <person name="LaButti K.M."/>
            <person name="Schmutz J."/>
            <person name="Jabbour D."/>
            <person name="Luo H."/>
            <person name="Baker S.E."/>
            <person name="Pisabarro A.G."/>
            <person name="Walton J.D."/>
            <person name="Blanchette R.A."/>
            <person name="Henrissat B."/>
            <person name="Martin F."/>
            <person name="Cullen D."/>
            <person name="Hibbett D.S."/>
            <person name="Grigoriev I.V."/>
        </authorList>
    </citation>
    <scope>NUCLEOTIDE SEQUENCE [LARGE SCALE GENOMIC DNA]</scope>
    <source>
        <strain evidence="6">MUCL 33604</strain>
    </source>
</reference>
<dbReference type="OrthoDB" id="823504at2759"/>
<proteinExistence type="predicted"/>
<dbReference type="STRING" id="933084.A0A067P9N0"/>
<keyword evidence="2" id="KW-0223">Dioxygenase</keyword>
<dbReference type="InParanoid" id="A0A067P9N0"/>
<dbReference type="InterPro" id="IPR019791">
    <property type="entry name" value="Haem_peroxidase_animal"/>
</dbReference>
<dbReference type="Pfam" id="PF03098">
    <property type="entry name" value="An_peroxidase"/>
    <property type="match status" value="1"/>
</dbReference>
<dbReference type="GO" id="GO:0006631">
    <property type="term" value="P:fatty acid metabolic process"/>
    <property type="evidence" value="ECO:0007669"/>
    <property type="project" value="UniProtKB-ARBA"/>
</dbReference>
<dbReference type="InterPro" id="IPR010255">
    <property type="entry name" value="Haem_peroxidase_sf"/>
</dbReference>
<dbReference type="PANTHER" id="PTHR11903:SF37">
    <property type="entry name" value="PSI-PRODUCING OXYGENASE A"/>
    <property type="match status" value="1"/>
</dbReference>
<evidence type="ECO:0000256" key="2">
    <source>
        <dbReference type="ARBA" id="ARBA00022964"/>
    </source>
</evidence>
<evidence type="ECO:0000256" key="1">
    <source>
        <dbReference type="ARBA" id="ARBA00022723"/>
    </source>
</evidence>
<name>A0A067P9N0_9AGAM</name>
<keyword evidence="6" id="KW-1185">Reference proteome</keyword>
<dbReference type="InterPro" id="IPR036396">
    <property type="entry name" value="Cyt_P450_sf"/>
</dbReference>
<dbReference type="GO" id="GO:0006979">
    <property type="term" value="P:response to oxidative stress"/>
    <property type="evidence" value="ECO:0007669"/>
    <property type="project" value="InterPro"/>
</dbReference>
<dbReference type="Gene3D" id="1.10.640.10">
    <property type="entry name" value="Haem peroxidase domain superfamily, animal type"/>
    <property type="match status" value="1"/>
</dbReference>
<evidence type="ECO:0000256" key="4">
    <source>
        <dbReference type="ARBA" id="ARBA00023004"/>
    </source>
</evidence>
<evidence type="ECO:0008006" key="7">
    <source>
        <dbReference type="Google" id="ProtNLM"/>
    </source>
</evidence>
<dbReference type="PROSITE" id="PS50292">
    <property type="entry name" value="PEROXIDASE_3"/>
    <property type="match status" value="1"/>
</dbReference>
<dbReference type="GO" id="GO:0051213">
    <property type="term" value="F:dioxygenase activity"/>
    <property type="evidence" value="ECO:0007669"/>
    <property type="project" value="UniProtKB-KW"/>
</dbReference>
<dbReference type="Gene3D" id="1.10.630.10">
    <property type="entry name" value="Cytochrome P450"/>
    <property type="match status" value="1"/>
</dbReference>
<dbReference type="InterPro" id="IPR050783">
    <property type="entry name" value="Oxylipin_biosynth_metab"/>
</dbReference>
<dbReference type="EMBL" id="KL197748">
    <property type="protein sequence ID" value="KDQ51439.1"/>
    <property type="molecule type" value="Genomic_DNA"/>
</dbReference>
<dbReference type="AlphaFoldDB" id="A0A067P9N0"/>
<dbReference type="GO" id="GO:0004601">
    <property type="term" value="F:peroxidase activity"/>
    <property type="evidence" value="ECO:0007669"/>
    <property type="project" value="InterPro"/>
</dbReference>
<dbReference type="SUPFAM" id="SSF48113">
    <property type="entry name" value="Heme-dependent peroxidases"/>
    <property type="match status" value="1"/>
</dbReference>
<protein>
    <recommendedName>
        <fullName evidence="7">Heme peroxidase</fullName>
    </recommendedName>
</protein>
<sequence length="1269" mass="142481">MYAIYCGDNRKNLIWCWKFPFSKLGNGKEIDDRERIVFKAFKYMSTLPRGSTSKSKFSKIAIELLHKPHPAQPQLLGNVTGPHSQRQPFARSVNASHPAQALPDVGDVFDSLLRSQNREVHPNGISGLTVAFATIISLTLFRTSPSDADYNETAPRFDLSPLYGSSHDEESLVRNKDGRGMLSPDCFYEDRTLFLPPAVSALLVLWNRNHNFIARRLFLTKTNSPYIDPSTLPLNADGSLESSLASQDDEIFKQARIINCAIFRNAVIEDFLKGLSGLANVGNSADIFEGATTGSGSTQRYWSSVEFSLLYHWFALASQEDADWTERTMETFFGGRSPGEITPFEFTEAVKNYHLESDLDRRRRVFGGLRRGDDGSFSDNDIAMILQGATTSTAGKPGAQGIPACMRVVEIMVMKQARQWNVCSLNDFRKHLGLKPFTKFEEWNSSPEIVAQARRLYKDVANLELYPGLYAEDSMGGSGLSLGYTMTYGLLVDIVTLVRSEQGDPGFTDDHLTDWGYKERSLKPANDGTFGSVLPRVLRLNLPRNYPYDNTYTLLPFSSPLSAKKLLGVDPAGLYTFEKPQNTKVIETKDAISHVFNDPKRFPTTYGPKLKQMTRGYGFLLGFDNETLHDVDQLMILHALIPNRTELVNHAELFATIAEGFIVEAVTKSRESTRSIDVIKEVINPTCARWVCETMLGIRRGGKRKDEAAVFQMLEDLYTFLFHMHESEDGWLVRQKALEAAKTLMERIEHKVNHIWDHSEEGIPGLLSRVYEELLHGGSETKPLKSSKFLRRLAMASRSLQRELGEFDDIRQREEFKDVSGPKLQLLKKMDTQDPWLKYQRGKDAQEEFKSLRLASNVLGLCVLSSVSMARVCTHAVDFYLEPARLVEKTEIIKLSKEDNPAADAKIMGYIREAQRLGQPPGLFRVAAEDCTVRQGKGFPDVAVEKGDLVYADFSKAHRNASNFPNPAEVNCERKTGSVQGLGLHKCPAITFVEATIPQVFKAIFRLENIRLEGRRPVGSATLGTQRLSADSSGKTTRTPRTLYIKYDGEYKQRSPWAVPKKLADKSEQSKTNLKRIDRAIKIILALYIMLYLLALLARSLPSLGLPAIHLPSLPRLPSLSRKPKAPTGPLDCINPIVLEAYHVDEILLGADNKPIPIKRPYRLIKPNRFTVLDVDKRDMQMELLVDSVTRGNTSDFVLDKSVDCGQDYWSCPGKGLSGGIVVVASGKHTFEIRWVGKEYKEGTTEPDWGGERSRRFFWQREECSGSSG</sequence>
<dbReference type="GO" id="GO:0016705">
    <property type="term" value="F:oxidoreductase activity, acting on paired donors, with incorporation or reduction of molecular oxygen"/>
    <property type="evidence" value="ECO:0007669"/>
    <property type="project" value="InterPro"/>
</dbReference>
<keyword evidence="1" id="KW-0479">Metal-binding</keyword>
<evidence type="ECO:0000313" key="5">
    <source>
        <dbReference type="EMBL" id="KDQ51439.1"/>
    </source>
</evidence>
<dbReference type="InterPro" id="IPR037120">
    <property type="entry name" value="Haem_peroxidase_sf_animal"/>
</dbReference>